<sequence>MYRKEFAFTLKSSQNLPEQISEIDDTTRPINMPYVQQADRMQQPWQILQRSAQQESRMFDISPEHLISEQLSSGSSDMSITEYRNRMIELDSEDLSSLLIPLHFSTEPLEDVPRLVTYAGSNSIKTNIDNSTHSRKKRRRKRPMGFRRPKMRKKRATSNPTDSLPQQKKI</sequence>
<reference evidence="2" key="1">
    <citation type="submission" date="2020-07" db="EMBL/GenBank/DDBJ databases">
        <title>Multicomponent nature underlies the extraordinary mechanical properties of spider dragline silk.</title>
        <authorList>
            <person name="Kono N."/>
            <person name="Nakamura H."/>
            <person name="Mori M."/>
            <person name="Yoshida Y."/>
            <person name="Ohtoshi R."/>
            <person name="Malay A.D."/>
            <person name="Moran D.A.P."/>
            <person name="Tomita M."/>
            <person name="Numata K."/>
            <person name="Arakawa K."/>
        </authorList>
    </citation>
    <scope>NUCLEOTIDE SEQUENCE</scope>
</reference>
<feature type="compositionally biased region" description="Polar residues" evidence="1">
    <location>
        <begin position="157"/>
        <end position="170"/>
    </location>
</feature>
<dbReference type="OrthoDB" id="10355692at2759"/>
<organism evidence="2 3">
    <name type="scientific">Trichonephila clavata</name>
    <name type="common">Joro spider</name>
    <name type="synonym">Nephila clavata</name>
    <dbReference type="NCBI Taxonomy" id="2740835"/>
    <lineage>
        <taxon>Eukaryota</taxon>
        <taxon>Metazoa</taxon>
        <taxon>Ecdysozoa</taxon>
        <taxon>Arthropoda</taxon>
        <taxon>Chelicerata</taxon>
        <taxon>Arachnida</taxon>
        <taxon>Araneae</taxon>
        <taxon>Araneomorphae</taxon>
        <taxon>Entelegynae</taxon>
        <taxon>Araneoidea</taxon>
        <taxon>Nephilidae</taxon>
        <taxon>Trichonephila</taxon>
    </lineage>
</organism>
<evidence type="ECO:0000256" key="1">
    <source>
        <dbReference type="SAM" id="MobiDB-lite"/>
    </source>
</evidence>
<gene>
    <name evidence="2" type="ORF">TNCT_26091</name>
</gene>
<name>A0A8X6JCD1_TRICU</name>
<feature type="compositionally biased region" description="Basic residues" evidence="1">
    <location>
        <begin position="133"/>
        <end position="156"/>
    </location>
</feature>
<evidence type="ECO:0000313" key="3">
    <source>
        <dbReference type="Proteomes" id="UP000887116"/>
    </source>
</evidence>
<keyword evidence="3" id="KW-1185">Reference proteome</keyword>
<dbReference type="Proteomes" id="UP000887116">
    <property type="component" value="Unassembled WGS sequence"/>
</dbReference>
<comment type="caution">
    <text evidence="2">The sequence shown here is derived from an EMBL/GenBank/DDBJ whole genome shotgun (WGS) entry which is preliminary data.</text>
</comment>
<feature type="region of interest" description="Disordered" evidence="1">
    <location>
        <begin position="124"/>
        <end position="170"/>
    </location>
</feature>
<evidence type="ECO:0000313" key="2">
    <source>
        <dbReference type="EMBL" id="GFR30015.1"/>
    </source>
</evidence>
<dbReference type="AlphaFoldDB" id="A0A8X6JCD1"/>
<dbReference type="EMBL" id="BMAO01019352">
    <property type="protein sequence ID" value="GFR30015.1"/>
    <property type="molecule type" value="Genomic_DNA"/>
</dbReference>
<protein>
    <submittedName>
        <fullName evidence="2">Uncharacterized protein</fullName>
    </submittedName>
</protein>
<proteinExistence type="predicted"/>
<accession>A0A8X6JCD1</accession>